<evidence type="ECO:0000256" key="1">
    <source>
        <dbReference type="ARBA" id="ARBA00022801"/>
    </source>
</evidence>
<dbReference type="InterPro" id="IPR000014">
    <property type="entry name" value="PAS"/>
</dbReference>
<accession>A0A1G8E1F4</accession>
<feature type="coiled-coil region" evidence="2">
    <location>
        <begin position="111"/>
        <end position="145"/>
    </location>
</feature>
<organism evidence="5 6">
    <name type="scientific">Pseudonocardia oroxyli</name>
    <dbReference type="NCBI Taxonomy" id="366584"/>
    <lineage>
        <taxon>Bacteria</taxon>
        <taxon>Bacillati</taxon>
        <taxon>Actinomycetota</taxon>
        <taxon>Actinomycetes</taxon>
        <taxon>Pseudonocardiales</taxon>
        <taxon>Pseudonocardiaceae</taxon>
        <taxon>Pseudonocardia</taxon>
    </lineage>
</organism>
<evidence type="ECO:0000256" key="3">
    <source>
        <dbReference type="SAM" id="MobiDB-lite"/>
    </source>
</evidence>
<gene>
    <name evidence="5" type="ORF">SAMN05216377_13014</name>
</gene>
<dbReference type="InterPro" id="IPR036457">
    <property type="entry name" value="PPM-type-like_dom_sf"/>
</dbReference>
<dbReference type="Gene3D" id="3.60.40.10">
    <property type="entry name" value="PPM-type phosphatase domain"/>
    <property type="match status" value="1"/>
</dbReference>
<evidence type="ECO:0000259" key="4">
    <source>
        <dbReference type="SMART" id="SM00331"/>
    </source>
</evidence>
<dbReference type="EMBL" id="FNBE01000030">
    <property type="protein sequence ID" value="SDH63792.1"/>
    <property type="molecule type" value="Genomic_DNA"/>
</dbReference>
<evidence type="ECO:0000256" key="2">
    <source>
        <dbReference type="SAM" id="Coils"/>
    </source>
</evidence>
<dbReference type="InterPro" id="IPR001932">
    <property type="entry name" value="PPM-type_phosphatase-like_dom"/>
</dbReference>
<reference evidence="5 6" key="1">
    <citation type="submission" date="2016-10" db="EMBL/GenBank/DDBJ databases">
        <authorList>
            <person name="de Groot N.N."/>
        </authorList>
    </citation>
    <scope>NUCLEOTIDE SEQUENCE [LARGE SCALE GENOMIC DNA]</scope>
    <source>
        <strain evidence="5 6">CGMCC 4.3143</strain>
    </source>
</reference>
<dbReference type="Pfam" id="PF08448">
    <property type="entry name" value="PAS_4"/>
    <property type="match status" value="1"/>
</dbReference>
<dbReference type="STRING" id="366584.SAMN05216377_13014"/>
<evidence type="ECO:0000313" key="6">
    <source>
        <dbReference type="Proteomes" id="UP000198967"/>
    </source>
</evidence>
<dbReference type="Pfam" id="PF07228">
    <property type="entry name" value="SpoIIE"/>
    <property type="match status" value="1"/>
</dbReference>
<feature type="region of interest" description="Disordered" evidence="3">
    <location>
        <begin position="314"/>
        <end position="356"/>
    </location>
</feature>
<dbReference type="SUPFAM" id="SSF55785">
    <property type="entry name" value="PYP-like sensor domain (PAS domain)"/>
    <property type="match status" value="1"/>
</dbReference>
<dbReference type="PANTHER" id="PTHR43156:SF2">
    <property type="entry name" value="STAGE II SPORULATION PROTEIN E"/>
    <property type="match status" value="1"/>
</dbReference>
<keyword evidence="6" id="KW-1185">Reference proteome</keyword>
<dbReference type="SMART" id="SM00331">
    <property type="entry name" value="PP2C_SIG"/>
    <property type="match status" value="1"/>
</dbReference>
<dbReference type="AlphaFoldDB" id="A0A1G8E1F4"/>
<dbReference type="NCBIfam" id="TIGR00229">
    <property type="entry name" value="sensory_box"/>
    <property type="match status" value="1"/>
</dbReference>
<keyword evidence="2" id="KW-0175">Coiled coil</keyword>
<dbReference type="PANTHER" id="PTHR43156">
    <property type="entry name" value="STAGE II SPORULATION PROTEIN E-RELATED"/>
    <property type="match status" value="1"/>
</dbReference>
<dbReference type="InterPro" id="IPR052016">
    <property type="entry name" value="Bact_Sigma-Reg"/>
</dbReference>
<name>A0A1G8E1F4_PSEOR</name>
<feature type="domain" description="PPM-type phosphatase" evidence="4">
    <location>
        <begin position="157"/>
        <end position="330"/>
    </location>
</feature>
<keyword evidence="1" id="KW-0378">Hydrolase</keyword>
<feature type="region of interest" description="Disordered" evidence="3">
    <location>
        <begin position="277"/>
        <end position="301"/>
    </location>
</feature>
<dbReference type="Proteomes" id="UP000198967">
    <property type="component" value="Unassembled WGS sequence"/>
</dbReference>
<dbReference type="InterPro" id="IPR013656">
    <property type="entry name" value="PAS_4"/>
</dbReference>
<dbReference type="Gene3D" id="3.30.450.20">
    <property type="entry name" value="PAS domain"/>
    <property type="match status" value="1"/>
</dbReference>
<protein>
    <submittedName>
        <fullName evidence="5">PAS domain S-box-containing protein</fullName>
    </submittedName>
</protein>
<proteinExistence type="predicted"/>
<dbReference type="GO" id="GO:0016791">
    <property type="term" value="F:phosphatase activity"/>
    <property type="evidence" value="ECO:0007669"/>
    <property type="project" value="TreeGrafter"/>
</dbReference>
<evidence type="ECO:0000313" key="5">
    <source>
        <dbReference type="EMBL" id="SDH63792.1"/>
    </source>
</evidence>
<sequence>MVQAAFDEMPIMLVYVEGPEHRFAAANRAYREFLQAPDLVGRPIRDVMPEAEGQNLFELLDRVYATGRAQSGREWRVYWNATGETFLTFDVVPRFGTDGTVVGLLTQISDVTEQVQARRAAQAEAKEARERYEQARDVITTLQRELLPRGVPVIPGLDIAASYLLADTDTAAGGDWFDAFALADGRVALVVGDVVGHGVAASAAMGQLRVLLRDRLARGGGAGGGLVEAALDGLDAAAKDIRGARAATLCVAVVDPRRGTVEYCTAGHTRPRCWSRRTVRPATSLRPGPGPSPAVSGSRSPASSSARVSCCCSTATASSNGPGGTWRGAPWNWPRWSPTSRPGADCPRRSGRCRAG</sequence>
<dbReference type="InterPro" id="IPR035965">
    <property type="entry name" value="PAS-like_dom_sf"/>
</dbReference>